<feature type="compositionally biased region" description="Low complexity" evidence="5">
    <location>
        <begin position="251"/>
        <end position="263"/>
    </location>
</feature>
<proteinExistence type="predicted"/>
<dbReference type="GO" id="GO:0016020">
    <property type="term" value="C:membrane"/>
    <property type="evidence" value="ECO:0007669"/>
    <property type="project" value="UniProtKB-SubCell"/>
</dbReference>
<evidence type="ECO:0000259" key="7">
    <source>
        <dbReference type="PROSITE" id="PS52015"/>
    </source>
</evidence>
<reference evidence="8 9" key="1">
    <citation type="submission" date="2016-08" db="EMBL/GenBank/DDBJ databases">
        <title>Whole genome sequence of Mesorhizobium sp. strain UASWS1009 isolated from industrial sewage.</title>
        <authorList>
            <person name="Crovadore J."/>
            <person name="Calmin G."/>
            <person name="Chablais R."/>
            <person name="Cochard B."/>
            <person name="Lefort F."/>
        </authorList>
    </citation>
    <scope>NUCLEOTIDE SEQUENCE [LARGE SCALE GENOMIC DNA]</scope>
    <source>
        <strain evidence="8 9">UASWS1009</strain>
    </source>
</reference>
<dbReference type="InterPro" id="IPR037682">
    <property type="entry name" value="TonB_C"/>
</dbReference>
<keyword evidence="2 6" id="KW-0812">Transmembrane</keyword>
<organism evidence="8 9">
    <name type="scientific">Mesorhizobium hungaricum</name>
    <dbReference type="NCBI Taxonomy" id="1566387"/>
    <lineage>
        <taxon>Bacteria</taxon>
        <taxon>Pseudomonadati</taxon>
        <taxon>Pseudomonadota</taxon>
        <taxon>Alphaproteobacteria</taxon>
        <taxon>Hyphomicrobiales</taxon>
        <taxon>Phyllobacteriaceae</taxon>
        <taxon>Mesorhizobium</taxon>
    </lineage>
</organism>
<dbReference type="GO" id="GO:0055085">
    <property type="term" value="P:transmembrane transport"/>
    <property type="evidence" value="ECO:0007669"/>
    <property type="project" value="InterPro"/>
</dbReference>
<dbReference type="EMBL" id="MDEO01000033">
    <property type="protein sequence ID" value="OCX16283.1"/>
    <property type="molecule type" value="Genomic_DNA"/>
</dbReference>
<evidence type="ECO:0000256" key="4">
    <source>
        <dbReference type="ARBA" id="ARBA00023136"/>
    </source>
</evidence>
<evidence type="ECO:0000256" key="1">
    <source>
        <dbReference type="ARBA" id="ARBA00004167"/>
    </source>
</evidence>
<sequence length="403" mass="42414">MELQPAISNRTSSRPLAGADASMPAGGDPEIAIPGGVLQPDPPEQASLDDSANADIEPLPAEPDYVAETRPAASVRKWSLAFVASLVFHLAVAAMLIFAPESILPPRELTPTEIAGANGTKPLLFGNEENDATAAGADQQRDVTNVTVVPESELQPPRKIQPQPENPPSTQPAQPTKEQAQPPKEQVQPTKEPQQQPVEPSPNVLAIPQTQDEKDAVAVLEGRPTAKLEIMRPVMPEPSEAERQLAEQETHPAPQAPAEQPQKPARPKSASGAGGQAENDALRGVNEGREDGSTTLSGITSAQTGAGNAAASRFSGQVQGKLDRANRRVSRATQAKALSNAVVSFIVMADGGVVDVRLMRSSGSPELDKFAVALVKGVAPYPPIPPETGRKAWPFTVQIGPFL</sequence>
<keyword evidence="3 6" id="KW-1133">Transmembrane helix</keyword>
<dbReference type="Proteomes" id="UP000094412">
    <property type="component" value="Unassembled WGS sequence"/>
</dbReference>
<evidence type="ECO:0000256" key="5">
    <source>
        <dbReference type="SAM" id="MobiDB-lite"/>
    </source>
</evidence>
<dbReference type="Gene3D" id="3.30.1150.10">
    <property type="match status" value="1"/>
</dbReference>
<dbReference type="SUPFAM" id="SSF74653">
    <property type="entry name" value="TolA/TonB C-terminal domain"/>
    <property type="match status" value="1"/>
</dbReference>
<feature type="compositionally biased region" description="Polar residues" evidence="5">
    <location>
        <begin position="187"/>
        <end position="198"/>
    </location>
</feature>
<dbReference type="PROSITE" id="PS52015">
    <property type="entry name" value="TONB_CTD"/>
    <property type="match status" value="1"/>
</dbReference>
<comment type="subcellular location">
    <subcellularLocation>
        <location evidence="1">Membrane</location>
        <topology evidence="1">Single-pass membrane protein</topology>
    </subcellularLocation>
</comment>
<keyword evidence="9" id="KW-1185">Reference proteome</keyword>
<dbReference type="Pfam" id="PF13103">
    <property type="entry name" value="TonB_2"/>
    <property type="match status" value="1"/>
</dbReference>
<evidence type="ECO:0000313" key="9">
    <source>
        <dbReference type="Proteomes" id="UP000094412"/>
    </source>
</evidence>
<dbReference type="AlphaFoldDB" id="A0A1C2DNP2"/>
<dbReference type="InterPro" id="IPR006260">
    <property type="entry name" value="TonB/TolA_C"/>
</dbReference>
<dbReference type="NCBIfam" id="TIGR01352">
    <property type="entry name" value="tonB_Cterm"/>
    <property type="match status" value="1"/>
</dbReference>
<dbReference type="STRING" id="1566387.QV13_15680"/>
<evidence type="ECO:0000313" key="8">
    <source>
        <dbReference type="EMBL" id="OCX16283.1"/>
    </source>
</evidence>
<gene>
    <name evidence="8" type="ORF">QV13_15680</name>
</gene>
<keyword evidence="4 6" id="KW-0472">Membrane</keyword>
<name>A0A1C2DNP2_9HYPH</name>
<feature type="compositionally biased region" description="Basic and acidic residues" evidence="5">
    <location>
        <begin position="240"/>
        <end position="250"/>
    </location>
</feature>
<evidence type="ECO:0000256" key="6">
    <source>
        <dbReference type="SAM" id="Phobius"/>
    </source>
</evidence>
<evidence type="ECO:0000256" key="3">
    <source>
        <dbReference type="ARBA" id="ARBA00022989"/>
    </source>
</evidence>
<comment type="caution">
    <text evidence="8">The sequence shown here is derived from an EMBL/GenBank/DDBJ whole genome shotgun (WGS) entry which is preliminary data.</text>
</comment>
<feature type="region of interest" description="Disordered" evidence="5">
    <location>
        <begin position="150"/>
        <end position="213"/>
    </location>
</feature>
<feature type="domain" description="TonB C-terminal" evidence="7">
    <location>
        <begin position="313"/>
        <end position="403"/>
    </location>
</feature>
<evidence type="ECO:0000256" key="2">
    <source>
        <dbReference type="ARBA" id="ARBA00022692"/>
    </source>
</evidence>
<feature type="region of interest" description="Disordered" evidence="5">
    <location>
        <begin position="1"/>
        <end position="63"/>
    </location>
</feature>
<feature type="region of interest" description="Disordered" evidence="5">
    <location>
        <begin position="228"/>
        <end position="279"/>
    </location>
</feature>
<feature type="transmembrane region" description="Helical" evidence="6">
    <location>
        <begin position="78"/>
        <end position="99"/>
    </location>
</feature>
<accession>A0A1C2DNP2</accession>
<feature type="compositionally biased region" description="Polar residues" evidence="5">
    <location>
        <begin position="1"/>
        <end position="14"/>
    </location>
</feature>
<protein>
    <recommendedName>
        <fullName evidence="7">TonB C-terminal domain-containing protein</fullName>
    </recommendedName>
</protein>